<dbReference type="HOGENOM" id="CLU_018150_0_0_1"/>
<dbReference type="EMBL" id="JOWA01000087">
    <property type="protein sequence ID" value="KEZ44657.1"/>
    <property type="molecule type" value="Genomic_DNA"/>
</dbReference>
<dbReference type="RefSeq" id="XP_016644456.1">
    <property type="nucleotide sequence ID" value="XM_016785674.1"/>
</dbReference>
<feature type="region of interest" description="Disordered" evidence="5">
    <location>
        <begin position="524"/>
        <end position="571"/>
    </location>
</feature>
<keyword evidence="3 4" id="KW-0862">Zinc</keyword>
<feature type="compositionally biased region" description="Low complexity" evidence="5">
    <location>
        <begin position="435"/>
        <end position="452"/>
    </location>
</feature>
<feature type="region of interest" description="Disordered" evidence="5">
    <location>
        <begin position="18"/>
        <end position="41"/>
    </location>
</feature>
<dbReference type="InterPro" id="IPR000571">
    <property type="entry name" value="Znf_CCCH"/>
</dbReference>
<evidence type="ECO:0000313" key="7">
    <source>
        <dbReference type="EMBL" id="KEZ44657.1"/>
    </source>
</evidence>
<protein>
    <recommendedName>
        <fullName evidence="6">C3H1-type domain-containing protein</fullName>
    </recommendedName>
</protein>
<organism evidence="7 8">
    <name type="scientific">Pseudallescheria apiosperma</name>
    <name type="common">Scedosporium apiospermum</name>
    <dbReference type="NCBI Taxonomy" id="563466"/>
    <lineage>
        <taxon>Eukaryota</taxon>
        <taxon>Fungi</taxon>
        <taxon>Dikarya</taxon>
        <taxon>Ascomycota</taxon>
        <taxon>Pezizomycotina</taxon>
        <taxon>Sordariomycetes</taxon>
        <taxon>Hypocreomycetidae</taxon>
        <taxon>Microascales</taxon>
        <taxon>Microascaceae</taxon>
        <taxon>Scedosporium</taxon>
    </lineage>
</organism>
<dbReference type="Proteomes" id="UP000028545">
    <property type="component" value="Unassembled WGS sequence"/>
</dbReference>
<dbReference type="SUPFAM" id="SSF90229">
    <property type="entry name" value="CCCH zinc finger"/>
    <property type="match status" value="1"/>
</dbReference>
<dbReference type="GO" id="GO:0008270">
    <property type="term" value="F:zinc ion binding"/>
    <property type="evidence" value="ECO:0007669"/>
    <property type="project" value="UniProtKB-KW"/>
</dbReference>
<dbReference type="PROSITE" id="PS50103">
    <property type="entry name" value="ZF_C3H1"/>
    <property type="match status" value="2"/>
</dbReference>
<evidence type="ECO:0000256" key="2">
    <source>
        <dbReference type="ARBA" id="ARBA00022771"/>
    </source>
</evidence>
<evidence type="ECO:0000313" key="8">
    <source>
        <dbReference type="Proteomes" id="UP000028545"/>
    </source>
</evidence>
<feature type="domain" description="C3H1-type" evidence="6">
    <location>
        <begin position="69"/>
        <end position="96"/>
    </location>
</feature>
<keyword evidence="1 4" id="KW-0479">Metal-binding</keyword>
<comment type="caution">
    <text evidence="7">The sequence shown here is derived from an EMBL/GenBank/DDBJ whole genome shotgun (WGS) entry which is preliminary data.</text>
</comment>
<dbReference type="Gene3D" id="4.10.1000.10">
    <property type="entry name" value="Zinc finger, CCCH-type"/>
    <property type="match status" value="1"/>
</dbReference>
<accession>A0A084GBE5</accession>
<dbReference type="OrthoDB" id="411372at2759"/>
<sequence>MPGPNLPEYRHARGNSLSIHNANGVSTPAAPRFDGPRSPPNTSHVPCKFFRQGACQAGNACPFSHDLSSASENICKYFAKGNCKFGPKCANIHVLPDGRRINYGKHGVTIGPALPTLSPVRPTTATQTNNYHPSTSALTNGLYRAEGIPPYTPTYTSFQTATDDGHHHLGRQPSLENGLPTIDTPGYSGSVYGSPRDDDASRYGLALSPANAKGLSVLDAPLPASFDSNGISNAARYPAGPWPSSVPSKFGLESPSPSLNAAKDSRTSEALKLLHTSAFGSSEHLSPNIPPSSSPSAGFLDEPFAKRTLHSSRYTKTRVLSSSLPKPATVDRDWEAEFAFLEEDYVPQNLQDLLTPAEKARRGSLRAVDAERPEGITKYGSPIGAASPSRWGPLFQRQREEELESRAIKASAFGHVGSPLRNSSLADEIDSRQNGSHLLSGSRSGGDSNSMSALTQQLQRTRLNEETGSPLLHPNSAVGRSVGVVAPRERDRTIERHVSTGSIGSTLARITTPIDEEDATFVFRMEEEEDQQPSRSRRNHPSGLGWSLAGSNKGVNVDPKDHREASDPVGR</sequence>
<keyword evidence="8" id="KW-1185">Reference proteome</keyword>
<dbReference type="SMART" id="SM00356">
    <property type="entry name" value="ZnF_C3H1"/>
    <property type="match status" value="2"/>
</dbReference>
<dbReference type="InterPro" id="IPR045072">
    <property type="entry name" value="MKRN-like"/>
</dbReference>
<evidence type="ECO:0000259" key="6">
    <source>
        <dbReference type="PROSITE" id="PS50103"/>
    </source>
</evidence>
<dbReference type="PANTHER" id="PTHR11224">
    <property type="entry name" value="MAKORIN-RELATED"/>
    <property type="match status" value="1"/>
</dbReference>
<proteinExistence type="predicted"/>
<evidence type="ECO:0000256" key="1">
    <source>
        <dbReference type="ARBA" id="ARBA00022723"/>
    </source>
</evidence>
<reference evidence="7 8" key="1">
    <citation type="journal article" date="2014" name="Genome Announc.">
        <title>Draft genome sequence of the pathogenic fungus Scedosporium apiospermum.</title>
        <authorList>
            <person name="Vandeputte P."/>
            <person name="Ghamrawi S."/>
            <person name="Rechenmann M."/>
            <person name="Iltis A."/>
            <person name="Giraud S."/>
            <person name="Fleury M."/>
            <person name="Thornton C."/>
            <person name="Delhaes L."/>
            <person name="Meyer W."/>
            <person name="Papon N."/>
            <person name="Bouchara J.P."/>
        </authorList>
    </citation>
    <scope>NUCLEOTIDE SEQUENCE [LARGE SCALE GENOMIC DNA]</scope>
    <source>
        <strain evidence="7 8">IHEM 14462</strain>
    </source>
</reference>
<feature type="compositionally biased region" description="Basic and acidic residues" evidence="5">
    <location>
        <begin position="558"/>
        <end position="571"/>
    </location>
</feature>
<feature type="region of interest" description="Disordered" evidence="5">
    <location>
        <begin position="281"/>
        <end position="300"/>
    </location>
</feature>
<keyword evidence="2 4" id="KW-0863">Zinc-finger</keyword>
<dbReference type="Pfam" id="PF00642">
    <property type="entry name" value="zf-CCCH"/>
    <property type="match status" value="2"/>
</dbReference>
<name>A0A084GBE5_PSEDA</name>
<dbReference type="AlphaFoldDB" id="A0A084GBE5"/>
<evidence type="ECO:0000256" key="3">
    <source>
        <dbReference type="ARBA" id="ARBA00022833"/>
    </source>
</evidence>
<dbReference type="OMA" id="YDMIPTI"/>
<feature type="domain" description="C3H1-type" evidence="6">
    <location>
        <begin position="41"/>
        <end position="68"/>
    </location>
</feature>
<dbReference type="PANTHER" id="PTHR11224:SF10">
    <property type="entry name" value="IP09428P-RELATED"/>
    <property type="match status" value="1"/>
</dbReference>
<dbReference type="GO" id="GO:0061630">
    <property type="term" value="F:ubiquitin protein ligase activity"/>
    <property type="evidence" value="ECO:0007669"/>
    <property type="project" value="InterPro"/>
</dbReference>
<evidence type="ECO:0000256" key="4">
    <source>
        <dbReference type="PROSITE-ProRule" id="PRU00723"/>
    </source>
</evidence>
<gene>
    <name evidence="7" type="ORF">SAPIO_CDS2727</name>
</gene>
<dbReference type="GO" id="GO:0000209">
    <property type="term" value="P:protein polyubiquitination"/>
    <property type="evidence" value="ECO:0007669"/>
    <property type="project" value="InterPro"/>
</dbReference>
<feature type="region of interest" description="Disordered" evidence="5">
    <location>
        <begin position="431"/>
        <end position="455"/>
    </location>
</feature>
<feature type="zinc finger region" description="C3H1-type" evidence="4">
    <location>
        <begin position="41"/>
        <end position="68"/>
    </location>
</feature>
<dbReference type="InterPro" id="IPR036855">
    <property type="entry name" value="Znf_CCCH_sf"/>
</dbReference>
<dbReference type="GeneID" id="27721799"/>
<dbReference type="VEuPathDB" id="FungiDB:SAPIO_CDS2727"/>
<evidence type="ECO:0000256" key="5">
    <source>
        <dbReference type="SAM" id="MobiDB-lite"/>
    </source>
</evidence>
<dbReference type="KEGG" id="sapo:SAPIO_CDS2727"/>
<feature type="zinc finger region" description="C3H1-type" evidence="4">
    <location>
        <begin position="69"/>
        <end position="96"/>
    </location>
</feature>